<protein>
    <submittedName>
        <fullName evidence="1">Zinc-ribbon domain protein</fullName>
    </submittedName>
</protein>
<evidence type="ECO:0000313" key="1">
    <source>
        <dbReference type="EMBL" id="DAD72056.1"/>
    </source>
</evidence>
<sequence>MALLNHEETIAFLTQKEIQGAFRMRPQKRCVTNVKFKCDSCWTEMQITDPRFAAEVMKKNPESPKCPICGETMRCISYDVTVRD</sequence>
<proteinExistence type="predicted"/>
<organism evidence="1">
    <name type="scientific">Siphoviridae sp. ctVFv13</name>
    <dbReference type="NCBI Taxonomy" id="2827576"/>
    <lineage>
        <taxon>Viruses</taxon>
        <taxon>Duplodnaviria</taxon>
        <taxon>Heunggongvirae</taxon>
        <taxon>Uroviricota</taxon>
        <taxon>Caudoviricetes</taxon>
    </lineage>
</organism>
<dbReference type="EMBL" id="BK015893">
    <property type="protein sequence ID" value="DAD72056.1"/>
    <property type="molecule type" value="Genomic_DNA"/>
</dbReference>
<accession>A0A8S5LQ95</accession>
<name>A0A8S5LQ95_9CAUD</name>
<reference evidence="1" key="1">
    <citation type="journal article" date="2021" name="Proc. Natl. Acad. Sci. U.S.A.">
        <title>A Catalog of Tens of Thousands of Viruses from Human Metagenomes Reveals Hidden Associations with Chronic Diseases.</title>
        <authorList>
            <person name="Tisza M.J."/>
            <person name="Buck C.B."/>
        </authorList>
    </citation>
    <scope>NUCLEOTIDE SEQUENCE</scope>
    <source>
        <strain evidence="1">CtVFv13</strain>
    </source>
</reference>